<sequence>MISGTRCAQCRSRDQHDGMLSKNEPRSVNRVVASLIRSIEDSRYSAPDRPAQLSVESAGQVRFQFIIISYL</sequence>
<dbReference type="WBParaSite" id="HPLM_0002005401-mRNA-1">
    <property type="protein sequence ID" value="HPLM_0002005401-mRNA-1"/>
    <property type="gene ID" value="HPLM_0002005401"/>
</dbReference>
<dbReference type="OrthoDB" id="5843759at2759"/>
<reference evidence="4" key="1">
    <citation type="submission" date="2017-02" db="UniProtKB">
        <authorList>
            <consortium name="WormBaseParasite"/>
        </authorList>
    </citation>
    <scope>IDENTIFICATION</scope>
</reference>
<evidence type="ECO:0000313" key="2">
    <source>
        <dbReference type="EMBL" id="VDO81082.1"/>
    </source>
</evidence>
<feature type="compositionally biased region" description="Basic and acidic residues" evidence="1">
    <location>
        <begin position="11"/>
        <end position="24"/>
    </location>
</feature>
<organism evidence="4">
    <name type="scientific">Haemonchus placei</name>
    <name type="common">Barber's pole worm</name>
    <dbReference type="NCBI Taxonomy" id="6290"/>
    <lineage>
        <taxon>Eukaryota</taxon>
        <taxon>Metazoa</taxon>
        <taxon>Ecdysozoa</taxon>
        <taxon>Nematoda</taxon>
        <taxon>Chromadorea</taxon>
        <taxon>Rhabditida</taxon>
        <taxon>Rhabditina</taxon>
        <taxon>Rhabditomorpha</taxon>
        <taxon>Strongyloidea</taxon>
        <taxon>Trichostrongylidae</taxon>
        <taxon>Haemonchus</taxon>
    </lineage>
</organism>
<evidence type="ECO:0000256" key="1">
    <source>
        <dbReference type="SAM" id="MobiDB-lite"/>
    </source>
</evidence>
<dbReference type="AlphaFoldDB" id="A0A0N4X6R2"/>
<proteinExistence type="predicted"/>
<gene>
    <name evidence="2" type="ORF">HPLM_LOCUS20046</name>
</gene>
<reference evidence="2 3" key="2">
    <citation type="submission" date="2018-11" db="EMBL/GenBank/DDBJ databases">
        <authorList>
            <consortium name="Pathogen Informatics"/>
        </authorList>
    </citation>
    <scope>NUCLEOTIDE SEQUENCE [LARGE SCALE GENOMIC DNA]</scope>
    <source>
        <strain evidence="2 3">MHpl1</strain>
    </source>
</reference>
<protein>
    <submittedName>
        <fullName evidence="4">Transcriptional regulator</fullName>
    </submittedName>
</protein>
<accession>A0A0N4X6R2</accession>
<dbReference type="Proteomes" id="UP000268014">
    <property type="component" value="Unassembled WGS sequence"/>
</dbReference>
<name>A0A0N4X6R2_HAEPC</name>
<evidence type="ECO:0000313" key="4">
    <source>
        <dbReference type="WBParaSite" id="HPLM_0002005401-mRNA-1"/>
    </source>
</evidence>
<feature type="region of interest" description="Disordered" evidence="1">
    <location>
        <begin position="1"/>
        <end position="24"/>
    </location>
</feature>
<evidence type="ECO:0000313" key="3">
    <source>
        <dbReference type="Proteomes" id="UP000268014"/>
    </source>
</evidence>
<dbReference type="EMBL" id="UZAF01021804">
    <property type="protein sequence ID" value="VDO81082.1"/>
    <property type="molecule type" value="Genomic_DNA"/>
</dbReference>
<dbReference type="STRING" id="6290.A0A0N4X6R2"/>
<keyword evidence="3" id="KW-1185">Reference proteome</keyword>